<accession>A0A179HHB6</accession>
<dbReference type="AlphaFoldDB" id="A0A179HHB6"/>
<name>A0A179HHB6_PURLI</name>
<dbReference type="EMBL" id="LSBI01000005">
    <property type="protein sequence ID" value="OAQ89816.1"/>
    <property type="molecule type" value="Genomic_DNA"/>
</dbReference>
<comment type="caution">
    <text evidence="3">The sequence shown here is derived from an EMBL/GenBank/DDBJ whole genome shotgun (WGS) entry which is preliminary data.</text>
</comment>
<dbReference type="Proteomes" id="UP000078340">
    <property type="component" value="Unassembled WGS sequence"/>
</dbReference>
<reference evidence="3 4" key="1">
    <citation type="submission" date="2016-02" db="EMBL/GenBank/DDBJ databases">
        <title>Biosynthesis of antibiotic leucinostatins and their inhibition on Phytophthora in bio-control Purpureocillium lilacinum.</title>
        <authorList>
            <person name="Wang G."/>
            <person name="Liu Z."/>
            <person name="Lin R."/>
            <person name="Li E."/>
            <person name="Mao Z."/>
            <person name="Ling J."/>
            <person name="Yin W."/>
            <person name="Xie B."/>
        </authorList>
    </citation>
    <scope>NUCLEOTIDE SEQUENCE [LARGE SCALE GENOMIC DNA]</scope>
    <source>
        <strain evidence="2">PLBJ-1</strain>
        <strain evidence="3">PLFJ-1</strain>
    </source>
</reference>
<feature type="region of interest" description="Disordered" evidence="1">
    <location>
        <begin position="18"/>
        <end position="46"/>
    </location>
</feature>
<protein>
    <submittedName>
        <fullName evidence="3">Uncharacterized protein</fullName>
    </submittedName>
</protein>
<dbReference type="EMBL" id="LSBH01000012">
    <property type="protein sequence ID" value="OAQ67369.1"/>
    <property type="molecule type" value="Genomic_DNA"/>
</dbReference>
<evidence type="ECO:0000313" key="3">
    <source>
        <dbReference type="EMBL" id="OAQ89816.1"/>
    </source>
</evidence>
<gene>
    <name evidence="2" type="ORF">VFPBJ_10964</name>
    <name evidence="3" type="ORF">VFPFJ_06230</name>
</gene>
<evidence type="ECO:0000256" key="1">
    <source>
        <dbReference type="SAM" id="MobiDB-lite"/>
    </source>
</evidence>
<evidence type="ECO:0000313" key="2">
    <source>
        <dbReference type="EMBL" id="OAQ67369.1"/>
    </source>
</evidence>
<organism evidence="3 4">
    <name type="scientific">Purpureocillium lilacinum</name>
    <name type="common">Paecilomyces lilacinus</name>
    <dbReference type="NCBI Taxonomy" id="33203"/>
    <lineage>
        <taxon>Eukaryota</taxon>
        <taxon>Fungi</taxon>
        <taxon>Dikarya</taxon>
        <taxon>Ascomycota</taxon>
        <taxon>Pezizomycotina</taxon>
        <taxon>Sordariomycetes</taxon>
        <taxon>Hypocreomycetidae</taxon>
        <taxon>Hypocreales</taxon>
        <taxon>Ophiocordycipitaceae</taxon>
        <taxon>Purpureocillium</taxon>
    </lineage>
</organism>
<feature type="compositionally biased region" description="Low complexity" evidence="1">
    <location>
        <begin position="36"/>
        <end position="46"/>
    </location>
</feature>
<dbReference type="Proteomes" id="UP000078240">
    <property type="component" value="Unassembled WGS sequence"/>
</dbReference>
<sequence>MDNCWEWRLALGPAIRVRGPGLSTAAPEPRTKSGQPAPAGLPATTAPHECPTLHNGADGKPASLLLALIVPISPAPRLHMTCQIAGQSSCRRG</sequence>
<evidence type="ECO:0000313" key="4">
    <source>
        <dbReference type="Proteomes" id="UP000078340"/>
    </source>
</evidence>
<proteinExistence type="predicted"/>